<sequence>MSAPSMATAVNNSDDEDDWIFQSFNRYNNLHMYDLQHPTRNIQWTASNTVVIAGCEKEKRSEIIELSLPDKLLAAAEIQGLHKDRDFRLVQGGFCQHAIHALRCVIKERLIATTTAADTGVTVWKLDSEEGGVISPVRTVTTGVTGSPLAAAAADSRVAFIDSPHRVSVVDVSSPENTLHTYDVADDSSAMEFTDAHTLATCGGATGRLTLRDTRCDDGATAGITEIPVTRTGDAAWTFCSAGGSSCCRFYRLSSGGRLLCTDARRVNGTYWEADLAMSCAQTWQHLCMQASPATPGVVSVSGFDSNVRLYDLSASPTESQSQEAQQPRDEERCRSAARPMFVHDGHSACANTDAAATAVAVTTHAWHPEQTNLILSSASDGSLHAWEWREPTT</sequence>
<name>A0ABM1DTL3_PRICU</name>
<feature type="region of interest" description="Disordered" evidence="1">
    <location>
        <begin position="315"/>
        <end position="335"/>
    </location>
</feature>
<dbReference type="PANTHER" id="PTHR46947:SF1">
    <property type="entry name" value="WD REPEAT-CONTAINING PROTEIN 73"/>
    <property type="match status" value="1"/>
</dbReference>
<protein>
    <submittedName>
        <fullName evidence="3">WD repeat-containing protein 73-like</fullName>
    </submittedName>
</protein>
<dbReference type="InterPro" id="IPR042795">
    <property type="entry name" value="Wdr73"/>
</dbReference>
<dbReference type="Proteomes" id="UP000695022">
    <property type="component" value="Unplaced"/>
</dbReference>
<dbReference type="InterPro" id="IPR036322">
    <property type="entry name" value="WD40_repeat_dom_sf"/>
</dbReference>
<evidence type="ECO:0000313" key="2">
    <source>
        <dbReference type="Proteomes" id="UP000695022"/>
    </source>
</evidence>
<accession>A0ABM1DTL3</accession>
<dbReference type="Gene3D" id="2.130.10.10">
    <property type="entry name" value="YVTN repeat-like/Quinoprotein amine dehydrogenase"/>
    <property type="match status" value="1"/>
</dbReference>
<keyword evidence="2" id="KW-1185">Reference proteome</keyword>
<reference evidence="3" key="1">
    <citation type="submission" date="2025-08" db="UniProtKB">
        <authorList>
            <consortium name="RefSeq"/>
        </authorList>
    </citation>
    <scope>IDENTIFICATION</scope>
</reference>
<feature type="compositionally biased region" description="Polar residues" evidence="1">
    <location>
        <begin position="315"/>
        <end position="326"/>
    </location>
</feature>
<proteinExistence type="predicted"/>
<organism evidence="2 3">
    <name type="scientific">Priapulus caudatus</name>
    <name type="common">Priapulid worm</name>
    <dbReference type="NCBI Taxonomy" id="37621"/>
    <lineage>
        <taxon>Eukaryota</taxon>
        <taxon>Metazoa</taxon>
        <taxon>Ecdysozoa</taxon>
        <taxon>Scalidophora</taxon>
        <taxon>Priapulida</taxon>
        <taxon>Priapulimorpha</taxon>
        <taxon>Priapulimorphida</taxon>
        <taxon>Priapulidae</taxon>
        <taxon>Priapulus</taxon>
    </lineage>
</organism>
<dbReference type="GeneID" id="106805986"/>
<gene>
    <name evidence="3" type="primary">LOC106805986</name>
</gene>
<evidence type="ECO:0000256" key="1">
    <source>
        <dbReference type="SAM" id="MobiDB-lite"/>
    </source>
</evidence>
<dbReference type="SUPFAM" id="SSF50978">
    <property type="entry name" value="WD40 repeat-like"/>
    <property type="match status" value="1"/>
</dbReference>
<dbReference type="InterPro" id="IPR015943">
    <property type="entry name" value="WD40/YVTN_repeat-like_dom_sf"/>
</dbReference>
<evidence type="ECO:0000313" key="3">
    <source>
        <dbReference type="RefSeq" id="XP_014663284.1"/>
    </source>
</evidence>
<dbReference type="RefSeq" id="XP_014663284.1">
    <property type="nucleotide sequence ID" value="XM_014807798.1"/>
</dbReference>
<dbReference type="PANTHER" id="PTHR46947">
    <property type="entry name" value="WD REPEAT-CONTAINING PROTEIN 73"/>
    <property type="match status" value="1"/>
</dbReference>